<keyword evidence="4 11" id="KW-1134">Transmembrane beta strand</keyword>
<organism evidence="13 14">
    <name type="scientific">Methylomonas koyamae</name>
    <dbReference type="NCBI Taxonomy" id="702114"/>
    <lineage>
        <taxon>Bacteria</taxon>
        <taxon>Pseudomonadati</taxon>
        <taxon>Pseudomonadota</taxon>
        <taxon>Gammaproteobacteria</taxon>
        <taxon>Methylococcales</taxon>
        <taxon>Methylococcaceae</taxon>
        <taxon>Methylomonas</taxon>
    </lineage>
</organism>
<dbReference type="Pfam" id="PF00593">
    <property type="entry name" value="TonB_dep_Rec_b-barrel"/>
    <property type="match status" value="1"/>
</dbReference>
<evidence type="ECO:0000313" key="13">
    <source>
        <dbReference type="EMBL" id="OAI27162.1"/>
    </source>
</evidence>
<dbReference type="GO" id="GO:0044718">
    <property type="term" value="P:siderophore transmembrane transport"/>
    <property type="evidence" value="ECO:0007669"/>
    <property type="project" value="TreeGrafter"/>
</dbReference>
<proteinExistence type="inferred from homology"/>
<keyword evidence="14" id="KW-1185">Reference proteome</keyword>
<keyword evidence="10 11" id="KW-0998">Cell outer membrane</keyword>
<dbReference type="Gene3D" id="2.170.130.10">
    <property type="entry name" value="TonB-dependent receptor, plug domain"/>
    <property type="match status" value="1"/>
</dbReference>
<keyword evidence="6" id="KW-0732">Signal</keyword>
<evidence type="ECO:0000256" key="5">
    <source>
        <dbReference type="ARBA" id="ARBA00022692"/>
    </source>
</evidence>
<evidence type="ECO:0000256" key="3">
    <source>
        <dbReference type="ARBA" id="ARBA00022448"/>
    </source>
</evidence>
<evidence type="ECO:0000256" key="8">
    <source>
        <dbReference type="ARBA" id="ARBA00023136"/>
    </source>
</evidence>
<dbReference type="InterPro" id="IPR039426">
    <property type="entry name" value="TonB-dep_rcpt-like"/>
</dbReference>
<sequence>MAIRYPFSAGAGSDFSCVLHRVGIVALVFGTAGFAVRADSIRDTEQALDEVTVYGSAVNAPKETRSLTVIDRQAILSAPTNSLIDLLSREANVTLRSFTGHDKFGGIDVRGMGDTFSSNVLILVDGMRLNAPDLSGADLSTLSLGQVERIEIVRGNGGVQYGDGAVGGVVNIVTRKAKQTRAEIYSSYGSFDTWDTRLNAAAQSQAVQASLNAAHYETGGYRDNTFLDKNQLSSRLSFRPSDAVSLGADFRIHDDEYGLAGPVDASAIDDAKLRRQASTPFGGGETHDYAGGVGGTVDWGKLGETRVNLAYRYRDNPYETANYWSPDRSSVLPWNNSFKHGEVDARHQFHLDFGKIAQDWTLGYYRREGTAQRREIGRYVPDQSALKQAEFNNQSGFLQTTWYLPGRWIASGGYRRDTLSLQRHADQYQHRCTHSPVFPFPPISCADQWTTVGRANQDWRSDAADAGLSWEINDDWTWYGSYSLGYRNPNPEELVLAADDLRPQRSKNWESGLRWHSAQGNQASLGWFRMANQAEIYYDNSVNRNYTSGTLRRGVELQGRYRPADALTLSGNFSYIDARFEDSQLHMPLVPGLKGQLGLLWHASERLSLSVSAEYVGIRNNGATLTASDQYPRLRAYQKVDIKGFYQVAGAEISAGINNLFNAFYETSAYGGAFYPMPERQFYLGVTYAFSTSGDKP</sequence>
<dbReference type="CDD" id="cd01347">
    <property type="entry name" value="ligand_gated_channel"/>
    <property type="match status" value="1"/>
</dbReference>
<evidence type="ECO:0000256" key="6">
    <source>
        <dbReference type="ARBA" id="ARBA00022729"/>
    </source>
</evidence>
<keyword evidence="3 11" id="KW-0813">Transport</keyword>
<evidence type="ECO:0000256" key="10">
    <source>
        <dbReference type="ARBA" id="ARBA00023237"/>
    </source>
</evidence>
<evidence type="ECO:0000256" key="9">
    <source>
        <dbReference type="ARBA" id="ARBA00023170"/>
    </source>
</evidence>
<protein>
    <submittedName>
        <fullName evidence="13">Uncharacterized protein</fullName>
    </submittedName>
</protein>
<keyword evidence="8 11" id="KW-0472">Membrane</keyword>
<dbReference type="EMBL" id="LUUL01000065">
    <property type="protein sequence ID" value="OAI27162.1"/>
    <property type="molecule type" value="Genomic_DNA"/>
</dbReference>
<comment type="subcellular location">
    <subcellularLocation>
        <location evidence="1 11">Cell outer membrane</location>
        <topology evidence="1 11">Multi-pass membrane protein</topology>
    </subcellularLocation>
</comment>
<comment type="caution">
    <text evidence="13">The sequence shown here is derived from an EMBL/GenBank/DDBJ whole genome shotgun (WGS) entry which is preliminary data.</text>
</comment>
<dbReference type="Pfam" id="PF07715">
    <property type="entry name" value="Plug"/>
    <property type="match status" value="1"/>
</dbReference>
<dbReference type="InterPro" id="IPR000531">
    <property type="entry name" value="Beta-barrel_TonB"/>
</dbReference>
<evidence type="ECO:0000313" key="14">
    <source>
        <dbReference type="Proteomes" id="UP000077734"/>
    </source>
</evidence>
<keyword evidence="5 11" id="KW-0812">Transmembrane</keyword>
<dbReference type="Proteomes" id="UP000077734">
    <property type="component" value="Unassembled WGS sequence"/>
</dbReference>
<evidence type="ECO:0000256" key="4">
    <source>
        <dbReference type="ARBA" id="ARBA00022452"/>
    </source>
</evidence>
<dbReference type="SUPFAM" id="SSF56935">
    <property type="entry name" value="Porins"/>
    <property type="match status" value="1"/>
</dbReference>
<dbReference type="InterPro" id="IPR012910">
    <property type="entry name" value="Plug_dom"/>
</dbReference>
<comment type="similarity">
    <text evidence="2">Belongs to the TonB-dependent receptor family. Hemoglobin/haptoglobin binding protein subfamily.</text>
</comment>
<reference evidence="13 14" key="1">
    <citation type="submission" date="2016-03" db="EMBL/GenBank/DDBJ databases">
        <authorList>
            <person name="Heylen K."/>
            <person name="De Vos P."/>
            <person name="Vekeman B."/>
        </authorList>
    </citation>
    <scope>NUCLEOTIDE SEQUENCE [LARGE SCALE GENOMIC DNA]</scope>
    <source>
        <strain evidence="13 14">R-49807</strain>
    </source>
</reference>
<dbReference type="GO" id="GO:0009279">
    <property type="term" value="C:cell outer membrane"/>
    <property type="evidence" value="ECO:0007669"/>
    <property type="project" value="UniProtKB-SubCell"/>
</dbReference>
<dbReference type="InterPro" id="IPR036942">
    <property type="entry name" value="Beta-barrel_TonB_sf"/>
</dbReference>
<evidence type="ECO:0000256" key="2">
    <source>
        <dbReference type="ARBA" id="ARBA00008143"/>
    </source>
</evidence>
<evidence type="ECO:0000256" key="1">
    <source>
        <dbReference type="ARBA" id="ARBA00004571"/>
    </source>
</evidence>
<gene>
    <name evidence="13" type="ORF">A1356_09770</name>
</gene>
<dbReference type="InterPro" id="IPR037066">
    <property type="entry name" value="Plug_dom_sf"/>
</dbReference>
<evidence type="ECO:0000256" key="11">
    <source>
        <dbReference type="PROSITE-ProRule" id="PRU01360"/>
    </source>
</evidence>
<dbReference type="AlphaFoldDB" id="A0A291IDV3"/>
<evidence type="ECO:0000256" key="7">
    <source>
        <dbReference type="ARBA" id="ARBA00023077"/>
    </source>
</evidence>
<keyword evidence="9" id="KW-0675">Receptor</keyword>
<name>A0A291IDV3_9GAMM</name>
<dbReference type="PANTHER" id="PTHR30069:SF29">
    <property type="entry name" value="HEMOGLOBIN AND HEMOGLOBIN-HAPTOGLOBIN-BINDING PROTEIN 1-RELATED"/>
    <property type="match status" value="1"/>
</dbReference>
<dbReference type="PROSITE" id="PS52016">
    <property type="entry name" value="TONB_DEPENDENT_REC_3"/>
    <property type="match status" value="1"/>
</dbReference>
<accession>A0A291IDV3</accession>
<dbReference type="GO" id="GO:0015344">
    <property type="term" value="F:siderophore uptake transmembrane transporter activity"/>
    <property type="evidence" value="ECO:0007669"/>
    <property type="project" value="TreeGrafter"/>
</dbReference>
<keyword evidence="7 12" id="KW-0798">TonB box</keyword>
<dbReference type="KEGG" id="mko:MKLM6_0261"/>
<evidence type="ECO:0000256" key="12">
    <source>
        <dbReference type="RuleBase" id="RU003357"/>
    </source>
</evidence>
<dbReference type="Gene3D" id="2.40.170.20">
    <property type="entry name" value="TonB-dependent receptor, beta-barrel domain"/>
    <property type="match status" value="1"/>
</dbReference>
<dbReference type="PANTHER" id="PTHR30069">
    <property type="entry name" value="TONB-DEPENDENT OUTER MEMBRANE RECEPTOR"/>
    <property type="match status" value="1"/>
</dbReference>